<feature type="domain" description="AB hydrolase-1" evidence="1">
    <location>
        <begin position="44"/>
        <end position="293"/>
    </location>
</feature>
<dbReference type="Proteomes" id="UP001595722">
    <property type="component" value="Unassembled WGS sequence"/>
</dbReference>
<dbReference type="InterPro" id="IPR000073">
    <property type="entry name" value="AB_hydrolase_1"/>
</dbReference>
<evidence type="ECO:0000313" key="2">
    <source>
        <dbReference type="EMBL" id="MFC3680286.1"/>
    </source>
</evidence>
<dbReference type="PANTHER" id="PTHR43798">
    <property type="entry name" value="MONOACYLGLYCEROL LIPASE"/>
    <property type="match status" value="1"/>
</dbReference>
<dbReference type="Pfam" id="PF12697">
    <property type="entry name" value="Abhydrolase_6"/>
    <property type="match status" value="1"/>
</dbReference>
<dbReference type="PANTHER" id="PTHR43798:SF33">
    <property type="entry name" value="HYDROLASE, PUTATIVE (AFU_ORTHOLOGUE AFUA_2G14860)-RELATED"/>
    <property type="match status" value="1"/>
</dbReference>
<name>A0ABV7VU72_9GAMM</name>
<dbReference type="SUPFAM" id="SSF53474">
    <property type="entry name" value="alpha/beta-Hydrolases"/>
    <property type="match status" value="1"/>
</dbReference>
<protein>
    <submittedName>
        <fullName evidence="2">Alpha/beta fold hydrolase</fullName>
    </submittedName>
</protein>
<keyword evidence="3" id="KW-1185">Reference proteome</keyword>
<dbReference type="Gene3D" id="3.40.50.1820">
    <property type="entry name" value="alpha/beta hydrolase"/>
    <property type="match status" value="1"/>
</dbReference>
<sequence>MSTSCILAPDSLNEWTLADPTSRHGHTLHGYHRSGDVRQTPVHFLHGNGFSALTLSGVAAGLPDDWPLWLTDVPGHGGSQQPKHRMPDWPAMALSVAQALRQNLADQGPAIGIGHSMGGVITLLAAARQPQLFKRIILLDPVLFSPELILGQQVMRVTGAWKRSALVRSVSNRRQRWPSAADMLRDLQQKTLYRHWQTEVLQAFVDSGSFDCQGERQLSCDPRWEGAIFGSYPRGLWHAVRHVKVPVDILVADNSYGFIRKSARRAARVNDHIRWQRFGHSHCFPMEQPAETSERILAIINDGRV</sequence>
<proteinExistence type="predicted"/>
<dbReference type="InterPro" id="IPR050266">
    <property type="entry name" value="AB_hydrolase_sf"/>
</dbReference>
<keyword evidence="2" id="KW-0378">Hydrolase</keyword>
<gene>
    <name evidence="2" type="ORF">ACFOMG_09265</name>
</gene>
<comment type="caution">
    <text evidence="2">The sequence shown here is derived from an EMBL/GenBank/DDBJ whole genome shotgun (WGS) entry which is preliminary data.</text>
</comment>
<dbReference type="GO" id="GO:0016787">
    <property type="term" value="F:hydrolase activity"/>
    <property type="evidence" value="ECO:0007669"/>
    <property type="project" value="UniProtKB-KW"/>
</dbReference>
<organism evidence="2 3">
    <name type="scientific">Bacterioplanoides pacificum</name>
    <dbReference type="NCBI Taxonomy" id="1171596"/>
    <lineage>
        <taxon>Bacteria</taxon>
        <taxon>Pseudomonadati</taxon>
        <taxon>Pseudomonadota</taxon>
        <taxon>Gammaproteobacteria</taxon>
        <taxon>Oceanospirillales</taxon>
        <taxon>Oceanospirillaceae</taxon>
        <taxon>Bacterioplanoides</taxon>
    </lineage>
</organism>
<dbReference type="RefSeq" id="WP_376866185.1">
    <property type="nucleotide sequence ID" value="NZ_JBHRYB010000005.1"/>
</dbReference>
<evidence type="ECO:0000259" key="1">
    <source>
        <dbReference type="Pfam" id="PF12697"/>
    </source>
</evidence>
<dbReference type="InterPro" id="IPR029058">
    <property type="entry name" value="AB_hydrolase_fold"/>
</dbReference>
<evidence type="ECO:0000313" key="3">
    <source>
        <dbReference type="Proteomes" id="UP001595722"/>
    </source>
</evidence>
<dbReference type="EMBL" id="JBHRYB010000005">
    <property type="protein sequence ID" value="MFC3680286.1"/>
    <property type="molecule type" value="Genomic_DNA"/>
</dbReference>
<accession>A0ABV7VU72</accession>
<reference evidence="3" key="1">
    <citation type="journal article" date="2019" name="Int. J. Syst. Evol. Microbiol.">
        <title>The Global Catalogue of Microorganisms (GCM) 10K type strain sequencing project: providing services to taxonomists for standard genome sequencing and annotation.</title>
        <authorList>
            <consortium name="The Broad Institute Genomics Platform"/>
            <consortium name="The Broad Institute Genome Sequencing Center for Infectious Disease"/>
            <person name="Wu L."/>
            <person name="Ma J."/>
        </authorList>
    </citation>
    <scope>NUCLEOTIDE SEQUENCE [LARGE SCALE GENOMIC DNA]</scope>
    <source>
        <strain evidence="3">KCTC 42424</strain>
    </source>
</reference>